<dbReference type="Proteomes" id="UP000283855">
    <property type="component" value="Unassembled WGS sequence"/>
</dbReference>
<gene>
    <name evidence="1" type="ORF">DW921_05305</name>
</gene>
<dbReference type="EMBL" id="QSFT01000008">
    <property type="protein sequence ID" value="RHA76935.1"/>
    <property type="molecule type" value="Genomic_DNA"/>
</dbReference>
<sequence>MNTIKYLTIIILAFLSVQCCEKNIQGNEKRITIDLEERTETSVFDLTDSITVVPLHTSDSCLIATINQIEKKKDTLYIYDMLQSAFFCFKTNGSYLFKISDKGNGPEEYQHIEHFSVSETGEIFLLEPWGNIYQYSNKGVFKQKIKLPHVLESYNEIYVRGNSIIIISVSGDILYYSLSDGTYQCFHLYERMNAFFPIKRTSIYNDSIMNVSLFDNQIYKITQEGLIPSWSWDFKDNNNSEQNIKKLTSRITYNPNDKSVLTDYVGKGKPLKQFIYTSCESNRFKIALMEYNNSFLHVFHDKTNHKNWVFKRTKENTIFHTCTYTDNTFIYYDQPFTRGWRNLTCITEEILGEKYNVYTNLKNDSDSNPTVILFHLKE</sequence>
<protein>
    <submittedName>
        <fullName evidence="1">6-bladed beta-propeller</fullName>
    </submittedName>
</protein>
<comment type="caution">
    <text evidence="1">The sequence shown here is derived from an EMBL/GenBank/DDBJ whole genome shotgun (WGS) entry which is preliminary data.</text>
</comment>
<organism evidence="1 2">
    <name type="scientific">Phocaeicola coprophilus</name>
    <dbReference type="NCBI Taxonomy" id="387090"/>
    <lineage>
        <taxon>Bacteria</taxon>
        <taxon>Pseudomonadati</taxon>
        <taxon>Bacteroidota</taxon>
        <taxon>Bacteroidia</taxon>
        <taxon>Bacteroidales</taxon>
        <taxon>Bacteroidaceae</taxon>
        <taxon>Phocaeicola</taxon>
    </lineage>
</organism>
<name>A0A413T1Q9_9BACT</name>
<evidence type="ECO:0000313" key="1">
    <source>
        <dbReference type="EMBL" id="RHA76935.1"/>
    </source>
</evidence>
<dbReference type="RefSeq" id="WP_022277253.1">
    <property type="nucleotide sequence ID" value="NZ_CABJGD010000008.1"/>
</dbReference>
<reference evidence="1 2" key="1">
    <citation type="submission" date="2018-08" db="EMBL/GenBank/DDBJ databases">
        <title>A genome reference for cultivated species of the human gut microbiota.</title>
        <authorList>
            <person name="Zou Y."/>
            <person name="Xue W."/>
            <person name="Luo G."/>
        </authorList>
    </citation>
    <scope>NUCLEOTIDE SEQUENCE [LARGE SCALE GENOMIC DNA]</scope>
    <source>
        <strain evidence="1 2">AM42-38</strain>
    </source>
</reference>
<dbReference type="Gene3D" id="2.120.10.30">
    <property type="entry name" value="TolB, C-terminal domain"/>
    <property type="match status" value="1"/>
</dbReference>
<dbReference type="Pfam" id="PF17170">
    <property type="entry name" value="DUF5128"/>
    <property type="match status" value="1"/>
</dbReference>
<dbReference type="AlphaFoldDB" id="A0A413T1Q9"/>
<accession>A0A413T1Q9</accession>
<proteinExistence type="predicted"/>
<evidence type="ECO:0000313" key="2">
    <source>
        <dbReference type="Proteomes" id="UP000283855"/>
    </source>
</evidence>
<dbReference type="InterPro" id="IPR011042">
    <property type="entry name" value="6-blade_b-propeller_TolB-like"/>
</dbReference>